<accession>A0A381UDS8</accession>
<name>A0A381UDS8_9ZZZZ</name>
<dbReference type="EMBL" id="UINC01006147">
    <property type="protein sequence ID" value="SVA25768.1"/>
    <property type="molecule type" value="Genomic_DNA"/>
</dbReference>
<organism evidence="1">
    <name type="scientific">marine metagenome</name>
    <dbReference type="NCBI Taxonomy" id="408172"/>
    <lineage>
        <taxon>unclassified sequences</taxon>
        <taxon>metagenomes</taxon>
        <taxon>ecological metagenomes</taxon>
    </lineage>
</organism>
<protein>
    <submittedName>
        <fullName evidence="1">Uncharacterized protein</fullName>
    </submittedName>
</protein>
<proteinExistence type="predicted"/>
<sequence length="35" mass="4014">MAKNNYPISNFSSILLTQIKKNCSKESVLIACYYQ</sequence>
<gene>
    <name evidence="1" type="ORF">METZ01_LOCUS78622</name>
</gene>
<reference evidence="1" key="1">
    <citation type="submission" date="2018-05" db="EMBL/GenBank/DDBJ databases">
        <authorList>
            <person name="Lanie J.A."/>
            <person name="Ng W.-L."/>
            <person name="Kazmierczak K.M."/>
            <person name="Andrzejewski T.M."/>
            <person name="Davidsen T.M."/>
            <person name="Wayne K.J."/>
            <person name="Tettelin H."/>
            <person name="Glass J.I."/>
            <person name="Rusch D."/>
            <person name="Podicherti R."/>
            <person name="Tsui H.-C.T."/>
            <person name="Winkler M.E."/>
        </authorList>
    </citation>
    <scope>NUCLEOTIDE SEQUENCE</scope>
</reference>
<evidence type="ECO:0000313" key="1">
    <source>
        <dbReference type="EMBL" id="SVA25768.1"/>
    </source>
</evidence>
<dbReference type="AlphaFoldDB" id="A0A381UDS8"/>